<dbReference type="Pfam" id="PF04516">
    <property type="entry name" value="CP2"/>
    <property type="match status" value="1"/>
</dbReference>
<accession>A0A077WNP5</accession>
<dbReference type="PANTHER" id="PTHR11037">
    <property type="entry name" value="TRANSCRIPTION FACTOR CP2"/>
    <property type="match status" value="1"/>
</dbReference>
<feature type="domain" description="Grh/CP2 DB" evidence="2">
    <location>
        <begin position="310"/>
        <end position="553"/>
    </location>
</feature>
<feature type="region of interest" description="Disordered" evidence="1">
    <location>
        <begin position="535"/>
        <end position="608"/>
    </location>
</feature>
<dbReference type="OrthoDB" id="7680836at2759"/>
<feature type="compositionally biased region" description="Low complexity" evidence="1">
    <location>
        <begin position="272"/>
        <end position="300"/>
    </location>
</feature>
<evidence type="ECO:0000313" key="3">
    <source>
        <dbReference type="EMBL" id="CDS09236.1"/>
    </source>
</evidence>
<protein>
    <recommendedName>
        <fullName evidence="2">Grh/CP2 DB domain-containing protein</fullName>
    </recommendedName>
</protein>
<name>A0A077WNP5_9FUNG</name>
<organism evidence="3">
    <name type="scientific">Lichtheimia ramosa</name>
    <dbReference type="NCBI Taxonomy" id="688394"/>
    <lineage>
        <taxon>Eukaryota</taxon>
        <taxon>Fungi</taxon>
        <taxon>Fungi incertae sedis</taxon>
        <taxon>Mucoromycota</taxon>
        <taxon>Mucoromycotina</taxon>
        <taxon>Mucoromycetes</taxon>
        <taxon>Mucorales</taxon>
        <taxon>Lichtheimiaceae</taxon>
        <taxon>Lichtheimia</taxon>
    </lineage>
</organism>
<dbReference type="EMBL" id="LK023330">
    <property type="protein sequence ID" value="CDS09236.1"/>
    <property type="molecule type" value="Genomic_DNA"/>
</dbReference>
<gene>
    <name evidence="3" type="ORF">LRAMOSA10596</name>
</gene>
<dbReference type="GO" id="GO:0005634">
    <property type="term" value="C:nucleus"/>
    <property type="evidence" value="ECO:0007669"/>
    <property type="project" value="TreeGrafter"/>
</dbReference>
<feature type="compositionally biased region" description="Polar residues" evidence="1">
    <location>
        <begin position="572"/>
        <end position="596"/>
    </location>
</feature>
<dbReference type="GO" id="GO:0001228">
    <property type="term" value="F:DNA-binding transcription activator activity, RNA polymerase II-specific"/>
    <property type="evidence" value="ECO:0007669"/>
    <property type="project" value="TreeGrafter"/>
</dbReference>
<feature type="region of interest" description="Disordered" evidence="1">
    <location>
        <begin position="682"/>
        <end position="702"/>
    </location>
</feature>
<dbReference type="AlphaFoldDB" id="A0A077WNP5"/>
<sequence length="816" mass="88919">MDYRSNSSTTASFDAFAASMQSVLSANVGTSSTTLPPNTCTSSSEMSGLAIDSYATTYVPRPPEATMMGSTMRSLYDLNNGNNSNHDPHPVHEMAPNDSIEYLYKSSLWSRRREIKPDCSNGAGVEVNDDNMQHQQQQQQPVVMSMVNEISGSGGCYADDSLVAPCTFYSPIHQQNHPSTTTSPCSDLSSPPNLVLGNSQVLKRRRSSAMSLTMTNKDHHPQHPAMMAAAAAAVAATGMYYSPVPSLPAAAATQQQHYAAPVVAPAPTAQLVTPTSSATGTPSPCSFPGSTSSSSSAGAALNDQRATPVPLLRFNVVLQASTAATQISEGSPTTYLNRGQAYALHLQDTYDQDTIITSTFIIMFHEPSHRKVALNYWKFWLSQQKNPSAARAVTLDHDQSIGIHNVRFPSFDRISFDWNGRLGAKIFVRFNCLSTDFSRIKGVKGIPLRAQMETKVGGVQGPVSTAALQDTNQQDYIEQCYSDTILFCMVIQGAERKNKDDAKQIGKHLERVYAEGNPRQHPFWLMYNQPKPYSVLNEIPTTPQQSTEDALLSSSPPSEDSAAENDMEALLTRSQQQQQHLASDSAVAGSTQRRAASSSPPSNTQLSSSSLLLQTLPCHFSQQQQPSLHHKRTFSELDATSDNDHGQYLDCTASGNTMQNCDTMSSSQVTTGRSLYVNVKTTQHQRFHSPPSPSSRSKNDKKKLQHIVLDRITTHDLILKLSPLLSLHYSQVSEILWRQPKSIIWENHPLAKTSPKSTSSSRAGHHVGGGNGNNNNSDTVLVVVNDAILADRLTEGAVVGVEWEIKPDGTVRLLLQ</sequence>
<dbReference type="InterPro" id="IPR040167">
    <property type="entry name" value="TF_CP2-like"/>
</dbReference>
<dbReference type="PANTHER" id="PTHR11037:SF20">
    <property type="entry name" value="PROTEIN GRAINYHEAD"/>
    <property type="match status" value="1"/>
</dbReference>
<feature type="compositionally biased region" description="Low complexity" evidence="1">
    <location>
        <begin position="597"/>
        <end position="608"/>
    </location>
</feature>
<evidence type="ECO:0000256" key="1">
    <source>
        <dbReference type="SAM" id="MobiDB-lite"/>
    </source>
</evidence>
<feature type="compositionally biased region" description="Low complexity" evidence="1">
    <location>
        <begin position="548"/>
        <end position="560"/>
    </location>
</feature>
<feature type="region of interest" description="Disordered" evidence="1">
    <location>
        <begin position="175"/>
        <end position="195"/>
    </location>
</feature>
<dbReference type="InterPro" id="IPR007604">
    <property type="entry name" value="CP2"/>
</dbReference>
<proteinExistence type="predicted"/>
<feature type="region of interest" description="Disordered" evidence="1">
    <location>
        <begin position="753"/>
        <end position="776"/>
    </location>
</feature>
<dbReference type="PROSITE" id="PS51968">
    <property type="entry name" value="GRH_CP2_DB"/>
    <property type="match status" value="1"/>
</dbReference>
<dbReference type="GO" id="GO:0000978">
    <property type="term" value="F:RNA polymerase II cis-regulatory region sequence-specific DNA binding"/>
    <property type="evidence" value="ECO:0007669"/>
    <property type="project" value="TreeGrafter"/>
</dbReference>
<reference evidence="3" key="1">
    <citation type="journal article" date="2014" name="Genome Announc.">
        <title>De novo whole-genome sequence and genome annotation of Lichtheimia ramosa.</title>
        <authorList>
            <person name="Linde J."/>
            <person name="Schwartze V."/>
            <person name="Binder U."/>
            <person name="Lass-Florl C."/>
            <person name="Voigt K."/>
            <person name="Horn F."/>
        </authorList>
    </citation>
    <scope>NUCLEOTIDE SEQUENCE</scope>
    <source>
        <strain evidence="3">JMRC FSU:6197</strain>
    </source>
</reference>
<feature type="region of interest" description="Disordered" evidence="1">
    <location>
        <begin position="272"/>
        <end position="302"/>
    </location>
</feature>
<evidence type="ECO:0000259" key="2">
    <source>
        <dbReference type="PROSITE" id="PS51968"/>
    </source>
</evidence>